<evidence type="ECO:0000313" key="2">
    <source>
        <dbReference type="Proteomes" id="UP000682782"/>
    </source>
</evidence>
<sequence length="288" mass="32069">MKKSICILLIAVACLLCLTGAAAAEYVKFSKYNMLEITGIDDTVYVLTGRAGVWSWKPGDQELTLYESGYEWPDYEGLVAVEGVLYTVNKENYQFTGIGENGRGAPLDGVAIPGFKKTAHLGRGWSISSMRNTPCGLFWKVYPNENSETELLCRLDLSTMKLSCRSVSSIFGIFSYWIEEDGTTWVIQQKDGGIFSLCTLDWDSGKLTKVDELPHGSGGMIMKDGDMYFLVKKGQIIRRKPDGSIETIGQVPIRQNNHKNSLLLNDDVMVYVDMNEMASFSLSEAQEQ</sequence>
<organism evidence="1 2">
    <name type="scientific">Aristaeella hokkaidonensis</name>
    <dbReference type="NCBI Taxonomy" id="3046382"/>
    <lineage>
        <taxon>Bacteria</taxon>
        <taxon>Bacillati</taxon>
        <taxon>Bacillota</taxon>
        <taxon>Clostridia</taxon>
        <taxon>Eubacteriales</taxon>
        <taxon>Aristaeellaceae</taxon>
        <taxon>Aristaeella</taxon>
    </lineage>
</organism>
<accession>A0AC61N567</accession>
<dbReference type="EMBL" id="CP068393">
    <property type="protein sequence ID" value="QUC66394.1"/>
    <property type="molecule type" value="Genomic_DNA"/>
</dbReference>
<keyword evidence="2" id="KW-1185">Reference proteome</keyword>
<evidence type="ECO:0000313" key="1">
    <source>
        <dbReference type="EMBL" id="QUC66394.1"/>
    </source>
</evidence>
<name>A0AC61N567_9FIRM</name>
<dbReference type="Proteomes" id="UP000682782">
    <property type="component" value="Chromosome"/>
</dbReference>
<reference evidence="1" key="1">
    <citation type="submission" date="2021-01" db="EMBL/GenBank/DDBJ databases">
        <title>Complete genome sequence of Clostridiales bacterium R-7.</title>
        <authorList>
            <person name="Mahoney-Kurpe S.C."/>
            <person name="Palevich N."/>
            <person name="Koike S."/>
            <person name="Moon C.D."/>
            <person name="Attwood G.T."/>
        </authorList>
    </citation>
    <scope>NUCLEOTIDE SEQUENCE</scope>
    <source>
        <strain evidence="1">R-7</strain>
    </source>
</reference>
<proteinExistence type="predicted"/>
<protein>
    <submittedName>
        <fullName evidence="1">Uncharacterized protein</fullName>
    </submittedName>
</protein>
<gene>
    <name evidence="1" type="ORF">JYE49_11055</name>
</gene>